<comment type="caution">
    <text evidence="2">The sequence shown here is derived from an EMBL/GenBank/DDBJ whole genome shotgun (WGS) entry which is preliminary data.</text>
</comment>
<organism evidence="2 3">
    <name type="scientific">Adineta steineri</name>
    <dbReference type="NCBI Taxonomy" id="433720"/>
    <lineage>
        <taxon>Eukaryota</taxon>
        <taxon>Metazoa</taxon>
        <taxon>Spiralia</taxon>
        <taxon>Gnathifera</taxon>
        <taxon>Rotifera</taxon>
        <taxon>Eurotatoria</taxon>
        <taxon>Bdelloidea</taxon>
        <taxon>Adinetida</taxon>
        <taxon>Adinetidae</taxon>
        <taxon>Adineta</taxon>
    </lineage>
</organism>
<dbReference type="OrthoDB" id="10335547at2759"/>
<evidence type="ECO:0000313" key="2">
    <source>
        <dbReference type="EMBL" id="CAF1496811.1"/>
    </source>
</evidence>
<reference evidence="2" key="1">
    <citation type="submission" date="2021-02" db="EMBL/GenBank/DDBJ databases">
        <authorList>
            <person name="Nowell W R."/>
        </authorList>
    </citation>
    <scope>NUCLEOTIDE SEQUENCE</scope>
</reference>
<feature type="non-terminal residue" evidence="2">
    <location>
        <position position="1"/>
    </location>
</feature>
<dbReference type="Proteomes" id="UP000663891">
    <property type="component" value="Unassembled WGS sequence"/>
</dbReference>
<gene>
    <name evidence="2" type="ORF">VCS650_LOCUS42018</name>
</gene>
<proteinExistence type="predicted"/>
<evidence type="ECO:0000256" key="1">
    <source>
        <dbReference type="SAM" id="SignalP"/>
    </source>
</evidence>
<protein>
    <submittedName>
        <fullName evidence="2">Uncharacterized protein</fullName>
    </submittedName>
</protein>
<keyword evidence="1" id="KW-0732">Signal</keyword>
<sequence length="75" mass="8322">MNFIIICIFLFQQLQNDRVLADIVDVSADLELIRVNYNMPGLSALAFKNGNIVAQGASGYRRLGNPTPLLVTDRI</sequence>
<dbReference type="AlphaFoldDB" id="A0A815T0F9"/>
<name>A0A815T0F9_9BILA</name>
<evidence type="ECO:0000313" key="3">
    <source>
        <dbReference type="Proteomes" id="UP000663891"/>
    </source>
</evidence>
<feature type="non-terminal residue" evidence="2">
    <location>
        <position position="75"/>
    </location>
</feature>
<dbReference type="EMBL" id="CAJNON010002019">
    <property type="protein sequence ID" value="CAF1496811.1"/>
    <property type="molecule type" value="Genomic_DNA"/>
</dbReference>
<feature type="signal peptide" evidence="1">
    <location>
        <begin position="1"/>
        <end position="21"/>
    </location>
</feature>
<accession>A0A815T0F9</accession>
<feature type="chain" id="PRO_5032393205" evidence="1">
    <location>
        <begin position="22"/>
        <end position="75"/>
    </location>
</feature>